<evidence type="ECO:0008006" key="3">
    <source>
        <dbReference type="Google" id="ProtNLM"/>
    </source>
</evidence>
<dbReference type="Proteomes" id="UP001159405">
    <property type="component" value="Unassembled WGS sequence"/>
</dbReference>
<reference evidence="1 2" key="1">
    <citation type="submission" date="2022-05" db="EMBL/GenBank/DDBJ databases">
        <authorList>
            <consortium name="Genoscope - CEA"/>
            <person name="William W."/>
        </authorList>
    </citation>
    <scope>NUCLEOTIDE SEQUENCE [LARGE SCALE GENOMIC DNA]</scope>
</reference>
<accession>A0ABN8Q8U0</accession>
<keyword evidence="2" id="KW-1185">Reference proteome</keyword>
<comment type="caution">
    <text evidence="1">The sequence shown here is derived from an EMBL/GenBank/DDBJ whole genome shotgun (WGS) entry which is preliminary data.</text>
</comment>
<dbReference type="PANTHER" id="PTHR47456:SF1">
    <property type="entry name" value="PHD-TYPE DOMAIN-CONTAINING PROTEIN"/>
    <property type="match status" value="1"/>
</dbReference>
<organism evidence="1 2">
    <name type="scientific">Porites lobata</name>
    <dbReference type="NCBI Taxonomy" id="104759"/>
    <lineage>
        <taxon>Eukaryota</taxon>
        <taxon>Metazoa</taxon>
        <taxon>Cnidaria</taxon>
        <taxon>Anthozoa</taxon>
        <taxon>Hexacorallia</taxon>
        <taxon>Scleractinia</taxon>
        <taxon>Fungiina</taxon>
        <taxon>Poritidae</taxon>
        <taxon>Porites</taxon>
    </lineage>
</organism>
<protein>
    <recommendedName>
        <fullName evidence="3">Transposase</fullName>
    </recommendedName>
</protein>
<name>A0ABN8Q8U0_9CNID</name>
<proteinExistence type="predicted"/>
<dbReference type="PANTHER" id="PTHR47456">
    <property type="entry name" value="PHD-TYPE DOMAIN-CONTAINING PROTEIN"/>
    <property type="match status" value="1"/>
</dbReference>
<dbReference type="EMBL" id="CALNXK010000109">
    <property type="protein sequence ID" value="CAH3157919.1"/>
    <property type="molecule type" value="Genomic_DNA"/>
</dbReference>
<evidence type="ECO:0000313" key="1">
    <source>
        <dbReference type="EMBL" id="CAH3157919.1"/>
    </source>
</evidence>
<gene>
    <name evidence="1" type="ORF">PLOB_00002468</name>
</gene>
<sequence length="58" mass="7007">MTDFCKEEIHAVEETFPGCSVYLCDFHREQAWDRWMVKKENDVSDKKEKVLCRLRRVA</sequence>
<evidence type="ECO:0000313" key="2">
    <source>
        <dbReference type="Proteomes" id="UP001159405"/>
    </source>
</evidence>